<sequence>MARPIVTFSSLREAEDNRQGRSIDEVAFQLDEQTSLVNADDVKVITRPGVHGFELVNPELLDCKSRTKTSLEKAYRRMFKACMERCDNDLLTVEARIASLKRSLAIPNEDIPHMGPPANERNQVIQQVMYLPSLYGEFPRYEYAPNPNIPFREPFNVNDRPAAINRDKLSQKAWWKVNLTFLETKKKVLEEMKIDLERKLTAAMEIAMEAPSFLGCGYTDYSFLHT</sequence>
<evidence type="ECO:0000313" key="1">
    <source>
        <dbReference type="EMBL" id="KAG2644819.1"/>
    </source>
</evidence>
<dbReference type="AlphaFoldDB" id="A0A8T0WNW9"/>
<name>A0A8T0WNW9_PANVG</name>
<protein>
    <submittedName>
        <fullName evidence="1">Uncharacterized protein</fullName>
    </submittedName>
</protein>
<dbReference type="Proteomes" id="UP000823388">
    <property type="component" value="Chromosome 2K"/>
</dbReference>
<proteinExistence type="predicted"/>
<gene>
    <name evidence="1" type="ORF">PVAP13_2KG380200</name>
</gene>
<keyword evidence="2" id="KW-1185">Reference proteome</keyword>
<dbReference type="OrthoDB" id="675750at2759"/>
<dbReference type="EMBL" id="CM029039">
    <property type="protein sequence ID" value="KAG2644819.1"/>
    <property type="molecule type" value="Genomic_DNA"/>
</dbReference>
<evidence type="ECO:0000313" key="2">
    <source>
        <dbReference type="Proteomes" id="UP000823388"/>
    </source>
</evidence>
<organism evidence="1 2">
    <name type="scientific">Panicum virgatum</name>
    <name type="common">Blackwell switchgrass</name>
    <dbReference type="NCBI Taxonomy" id="38727"/>
    <lineage>
        <taxon>Eukaryota</taxon>
        <taxon>Viridiplantae</taxon>
        <taxon>Streptophyta</taxon>
        <taxon>Embryophyta</taxon>
        <taxon>Tracheophyta</taxon>
        <taxon>Spermatophyta</taxon>
        <taxon>Magnoliopsida</taxon>
        <taxon>Liliopsida</taxon>
        <taxon>Poales</taxon>
        <taxon>Poaceae</taxon>
        <taxon>PACMAD clade</taxon>
        <taxon>Panicoideae</taxon>
        <taxon>Panicodae</taxon>
        <taxon>Paniceae</taxon>
        <taxon>Panicinae</taxon>
        <taxon>Panicum</taxon>
        <taxon>Panicum sect. Hiantes</taxon>
    </lineage>
</organism>
<reference evidence="1 2" key="1">
    <citation type="submission" date="2020-05" db="EMBL/GenBank/DDBJ databases">
        <title>WGS assembly of Panicum virgatum.</title>
        <authorList>
            <person name="Lovell J.T."/>
            <person name="Jenkins J."/>
            <person name="Shu S."/>
            <person name="Juenger T.E."/>
            <person name="Schmutz J."/>
        </authorList>
    </citation>
    <scope>NUCLEOTIDE SEQUENCE [LARGE SCALE GENOMIC DNA]</scope>
    <source>
        <strain evidence="2">cv. AP13</strain>
    </source>
</reference>
<accession>A0A8T0WNW9</accession>
<comment type="caution">
    <text evidence="1">The sequence shown here is derived from an EMBL/GenBank/DDBJ whole genome shotgun (WGS) entry which is preliminary data.</text>
</comment>